<name>A0A8S1HS84_9PELO</name>
<protein>
    <submittedName>
        <fullName evidence="1">Uncharacterized protein</fullName>
    </submittedName>
</protein>
<evidence type="ECO:0000313" key="1">
    <source>
        <dbReference type="EMBL" id="CAD6197050.1"/>
    </source>
</evidence>
<sequence length="298" mass="33464">METSPSYVAACPDANRLARFGESSAFGMRPRRADGGVALLAAENASTRLQMLFQLFFAFSLISVTMCIRPRGIGLIRLPFGVSDHRSGPYLPNLYIAGNKLYHKTQSIPDMSLPGQEKHFSGHAQFNPFTHMLAVSTNHDFGDSWGIGYGLQGVNFMGLNIRKQYRQIARLPHLFTDGQYQPFQNSFIVGAEVDDSKFNSHAVAMDIPLPGINEVFDFQEETLEKKDEEATDIFHTRMNFPIPTTNQRFPLKAHFFERFNDPDLNFGHILPNVNLPLVDTDKIVDQLIENKANPTLVG</sequence>
<keyword evidence="2" id="KW-1185">Reference proteome</keyword>
<gene>
    <name evidence="1" type="ORF">CAUJ_LOCUS12960</name>
</gene>
<dbReference type="OrthoDB" id="5864400at2759"/>
<organism evidence="1 2">
    <name type="scientific">Caenorhabditis auriculariae</name>
    <dbReference type="NCBI Taxonomy" id="2777116"/>
    <lineage>
        <taxon>Eukaryota</taxon>
        <taxon>Metazoa</taxon>
        <taxon>Ecdysozoa</taxon>
        <taxon>Nematoda</taxon>
        <taxon>Chromadorea</taxon>
        <taxon>Rhabditida</taxon>
        <taxon>Rhabditina</taxon>
        <taxon>Rhabditomorpha</taxon>
        <taxon>Rhabditoidea</taxon>
        <taxon>Rhabditidae</taxon>
        <taxon>Peloderinae</taxon>
        <taxon>Caenorhabditis</taxon>
    </lineage>
</organism>
<comment type="caution">
    <text evidence="1">The sequence shown here is derived from an EMBL/GenBank/DDBJ whole genome shotgun (WGS) entry which is preliminary data.</text>
</comment>
<dbReference type="AlphaFoldDB" id="A0A8S1HS84"/>
<dbReference type="PANTHER" id="PTHR21749:SF9">
    <property type="entry name" value="PHOSPHOLIPASE A1"/>
    <property type="match status" value="1"/>
</dbReference>
<dbReference type="PANTHER" id="PTHR21749">
    <property type="entry name" value="PRION-LIKE- Q/N-RICH -DOMAIN-BEARING PROTEIN PROTEIN 24"/>
    <property type="match status" value="1"/>
</dbReference>
<dbReference type="EMBL" id="CAJGYM010000084">
    <property type="protein sequence ID" value="CAD6197050.1"/>
    <property type="molecule type" value="Genomic_DNA"/>
</dbReference>
<accession>A0A8S1HS84</accession>
<evidence type="ECO:0000313" key="2">
    <source>
        <dbReference type="Proteomes" id="UP000835052"/>
    </source>
</evidence>
<reference evidence="1" key="1">
    <citation type="submission" date="2020-10" db="EMBL/GenBank/DDBJ databases">
        <authorList>
            <person name="Kikuchi T."/>
        </authorList>
    </citation>
    <scope>NUCLEOTIDE SEQUENCE</scope>
    <source>
        <strain evidence="1">NKZ352</strain>
    </source>
</reference>
<dbReference type="Proteomes" id="UP000835052">
    <property type="component" value="Unassembled WGS sequence"/>
</dbReference>
<proteinExistence type="predicted"/>